<dbReference type="RefSeq" id="XP_043010890.1">
    <property type="nucleotide sequence ID" value="XM_043152803.1"/>
</dbReference>
<organism evidence="1 2">
    <name type="scientific">Marasmius oreades</name>
    <name type="common">fairy-ring Marasmius</name>
    <dbReference type="NCBI Taxonomy" id="181124"/>
    <lineage>
        <taxon>Eukaryota</taxon>
        <taxon>Fungi</taxon>
        <taxon>Dikarya</taxon>
        <taxon>Basidiomycota</taxon>
        <taxon>Agaricomycotina</taxon>
        <taxon>Agaricomycetes</taxon>
        <taxon>Agaricomycetidae</taxon>
        <taxon>Agaricales</taxon>
        <taxon>Marasmiineae</taxon>
        <taxon>Marasmiaceae</taxon>
        <taxon>Marasmius</taxon>
    </lineage>
</organism>
<evidence type="ECO:0008006" key="3">
    <source>
        <dbReference type="Google" id="ProtNLM"/>
    </source>
</evidence>
<evidence type="ECO:0000313" key="1">
    <source>
        <dbReference type="EMBL" id="KAG7094420.1"/>
    </source>
</evidence>
<evidence type="ECO:0000313" key="2">
    <source>
        <dbReference type="Proteomes" id="UP001049176"/>
    </source>
</evidence>
<dbReference type="SUPFAM" id="SSF81383">
    <property type="entry name" value="F-box domain"/>
    <property type="match status" value="1"/>
</dbReference>
<comment type="caution">
    <text evidence="1">The sequence shown here is derived from an EMBL/GenBank/DDBJ whole genome shotgun (WGS) entry which is preliminary data.</text>
</comment>
<dbReference type="SUPFAM" id="SSF52047">
    <property type="entry name" value="RNI-like"/>
    <property type="match status" value="1"/>
</dbReference>
<dbReference type="OrthoDB" id="3365698at2759"/>
<dbReference type="InterPro" id="IPR036047">
    <property type="entry name" value="F-box-like_dom_sf"/>
</dbReference>
<dbReference type="EMBL" id="CM032184">
    <property type="protein sequence ID" value="KAG7094420.1"/>
    <property type="molecule type" value="Genomic_DNA"/>
</dbReference>
<reference evidence="1" key="1">
    <citation type="journal article" date="2021" name="Genome Biol. Evol.">
        <title>The assembled and annotated genome of the fairy-ring fungus Marasmius oreades.</title>
        <authorList>
            <person name="Hiltunen M."/>
            <person name="Ament-Velasquez S.L."/>
            <person name="Johannesson H."/>
        </authorList>
    </citation>
    <scope>NUCLEOTIDE SEQUENCE</scope>
    <source>
        <strain evidence="1">03SP1</strain>
    </source>
</reference>
<dbReference type="GeneID" id="66077096"/>
<proteinExistence type="predicted"/>
<dbReference type="Gene3D" id="3.80.10.10">
    <property type="entry name" value="Ribonuclease Inhibitor"/>
    <property type="match status" value="1"/>
</dbReference>
<protein>
    <recommendedName>
        <fullName evidence="3">F-box domain-containing protein</fullName>
    </recommendedName>
</protein>
<accession>A0A9P7S3G8</accession>
<dbReference type="InterPro" id="IPR032675">
    <property type="entry name" value="LRR_dom_sf"/>
</dbReference>
<dbReference type="Proteomes" id="UP001049176">
    <property type="component" value="Chromosome 4"/>
</dbReference>
<name>A0A9P7S3G8_9AGAR</name>
<dbReference type="KEGG" id="more:E1B28_008020"/>
<keyword evidence="2" id="KW-1185">Reference proteome</keyword>
<gene>
    <name evidence="1" type="ORF">E1B28_008020</name>
</gene>
<sequence length="587" mass="67573">MISISLELDDTGITRVPAYLCPKCQDSEFFTPTPTSLPTVIHHLRRNKPPSEDERSEALNALEKEKEELRQLDRALKPLLEWRRSLEKRIRERKSWLTGVRKLPVEILREIFAWVCLSEQHTLSIYKEKEHGSHGKSLETIEMLPINLSHVCYHWRQVVTTSPHLWTSISIHVFNPSRSFSPLLATYLSNSADQPLRIRLYDSEEAYRWAPGHEYREDILGDHGRFIFDTLLHPEHSPRIESLDLDRIDLQVSFNRRPAYYRFSRLRQFYSKSMEVGSAPTAFLRALKYAPLLNTVMLYDICSPNVQLPLCQLTSLTLTVVDSEALFEILPWCSKLRQLVVLEFDFPFPEDSRVLNLPSLRELYILSHRFPEANPSFPAEYLVFPKLTHFQYMVKGEFLPYYSTNWPCPFYHSVVRHCSSSLKQVTIAFHRDSLPSDASRQILQSLPNLTHLDVLLYDDPHSFIVALLSALTIQASHGGDESENLATSEILAPKLTWISIGTVQDPSLYTFGMAECIAGMMISRGREALQAKGLDSAMVSCLSYALFDFVLDQKVKLTEDSVEEQKHFWNYLLCMPLEPGTIVAKRP</sequence>
<dbReference type="Gene3D" id="1.20.1280.50">
    <property type="match status" value="1"/>
</dbReference>
<dbReference type="AlphaFoldDB" id="A0A9P7S3G8"/>